<sequence>MLSTFLILILSLTSLAGLGLGSPQGGPPACHGTVLACKDHIEDGPHPDPPLSSRLADCSGFQLVRVTPAPVLTTSTVATVTITVTVTGPVLARLARRQTTVTPTAVPTYLSPGPCPSRASMGPRAPV</sequence>
<organism evidence="3 4">
    <name type="scientific">Aspergillus avenaceus</name>
    <dbReference type="NCBI Taxonomy" id="36643"/>
    <lineage>
        <taxon>Eukaryota</taxon>
        <taxon>Fungi</taxon>
        <taxon>Dikarya</taxon>
        <taxon>Ascomycota</taxon>
        <taxon>Pezizomycotina</taxon>
        <taxon>Eurotiomycetes</taxon>
        <taxon>Eurotiomycetidae</taxon>
        <taxon>Eurotiales</taxon>
        <taxon>Aspergillaceae</taxon>
        <taxon>Aspergillus</taxon>
        <taxon>Aspergillus subgen. Circumdati</taxon>
    </lineage>
</organism>
<feature type="chain" id="PRO_5024994405" evidence="2">
    <location>
        <begin position="22"/>
        <end position="127"/>
    </location>
</feature>
<proteinExistence type="predicted"/>
<protein>
    <submittedName>
        <fullName evidence="3">Uncharacterized protein</fullName>
    </submittedName>
</protein>
<evidence type="ECO:0000313" key="4">
    <source>
        <dbReference type="Proteomes" id="UP000325780"/>
    </source>
</evidence>
<gene>
    <name evidence="3" type="ORF">BDV25DRAFT_137566</name>
</gene>
<reference evidence="3 4" key="1">
    <citation type="submission" date="2019-04" db="EMBL/GenBank/DDBJ databases">
        <title>Friends and foes A comparative genomics study of 23 Aspergillus species from section Flavi.</title>
        <authorList>
            <consortium name="DOE Joint Genome Institute"/>
            <person name="Kjaerbolling I."/>
            <person name="Vesth T."/>
            <person name="Frisvad J.C."/>
            <person name="Nybo J.L."/>
            <person name="Theobald S."/>
            <person name="Kildgaard S."/>
            <person name="Isbrandt T."/>
            <person name="Kuo A."/>
            <person name="Sato A."/>
            <person name="Lyhne E.K."/>
            <person name="Kogle M.E."/>
            <person name="Wiebenga A."/>
            <person name="Kun R.S."/>
            <person name="Lubbers R.J."/>
            <person name="Makela M.R."/>
            <person name="Barry K."/>
            <person name="Chovatia M."/>
            <person name="Clum A."/>
            <person name="Daum C."/>
            <person name="Haridas S."/>
            <person name="He G."/>
            <person name="LaButti K."/>
            <person name="Lipzen A."/>
            <person name="Mondo S."/>
            <person name="Riley R."/>
            <person name="Salamov A."/>
            <person name="Simmons B.A."/>
            <person name="Magnuson J.K."/>
            <person name="Henrissat B."/>
            <person name="Mortensen U.H."/>
            <person name="Larsen T.O."/>
            <person name="Devries R.P."/>
            <person name="Grigoriev I.V."/>
            <person name="Machida M."/>
            <person name="Baker S.E."/>
            <person name="Andersen M.R."/>
        </authorList>
    </citation>
    <scope>NUCLEOTIDE SEQUENCE [LARGE SCALE GENOMIC DNA]</scope>
    <source>
        <strain evidence="3 4">IBT 18842</strain>
    </source>
</reference>
<name>A0A5N6U2F8_ASPAV</name>
<accession>A0A5N6U2F8</accession>
<keyword evidence="2" id="KW-0732">Signal</keyword>
<evidence type="ECO:0000256" key="2">
    <source>
        <dbReference type="SAM" id="SignalP"/>
    </source>
</evidence>
<dbReference type="Proteomes" id="UP000325780">
    <property type="component" value="Unassembled WGS sequence"/>
</dbReference>
<keyword evidence="4" id="KW-1185">Reference proteome</keyword>
<dbReference type="EMBL" id="ML742048">
    <property type="protein sequence ID" value="KAE8152758.1"/>
    <property type="molecule type" value="Genomic_DNA"/>
</dbReference>
<feature type="region of interest" description="Disordered" evidence="1">
    <location>
        <begin position="105"/>
        <end position="127"/>
    </location>
</feature>
<dbReference type="AlphaFoldDB" id="A0A5N6U2F8"/>
<evidence type="ECO:0000313" key="3">
    <source>
        <dbReference type="EMBL" id="KAE8152758.1"/>
    </source>
</evidence>
<evidence type="ECO:0000256" key="1">
    <source>
        <dbReference type="SAM" id="MobiDB-lite"/>
    </source>
</evidence>
<feature type="signal peptide" evidence="2">
    <location>
        <begin position="1"/>
        <end position="21"/>
    </location>
</feature>